<keyword evidence="3" id="KW-1185">Reference proteome</keyword>
<organism evidence="2 3">
    <name type="scientific">Halomicrobium zhouii</name>
    <dbReference type="NCBI Taxonomy" id="767519"/>
    <lineage>
        <taxon>Archaea</taxon>
        <taxon>Methanobacteriati</taxon>
        <taxon>Methanobacteriota</taxon>
        <taxon>Stenosarchaea group</taxon>
        <taxon>Halobacteria</taxon>
        <taxon>Halobacteriales</taxon>
        <taxon>Haloarculaceae</taxon>
        <taxon>Halomicrobium</taxon>
    </lineage>
</organism>
<evidence type="ECO:0000256" key="1">
    <source>
        <dbReference type="SAM" id="MobiDB-lite"/>
    </source>
</evidence>
<dbReference type="EMBL" id="FOZK01000001">
    <property type="protein sequence ID" value="SFR85737.1"/>
    <property type="molecule type" value="Genomic_DNA"/>
</dbReference>
<dbReference type="AlphaFoldDB" id="A0A1I6K3G9"/>
<feature type="compositionally biased region" description="Acidic residues" evidence="1">
    <location>
        <begin position="7"/>
        <end position="29"/>
    </location>
</feature>
<feature type="region of interest" description="Disordered" evidence="1">
    <location>
        <begin position="1"/>
        <end position="29"/>
    </location>
</feature>
<dbReference type="Proteomes" id="UP000199062">
    <property type="component" value="Unassembled WGS sequence"/>
</dbReference>
<dbReference type="STRING" id="767519.SAMN05216559_0130"/>
<evidence type="ECO:0000313" key="3">
    <source>
        <dbReference type="Proteomes" id="UP000199062"/>
    </source>
</evidence>
<dbReference type="RefSeq" id="WP_089812905.1">
    <property type="nucleotide sequence ID" value="NZ_FOZK01000001.1"/>
</dbReference>
<sequence length="122" mass="13488">MAANDTPDFDDLEPVEINEQEDDSDAEWLDLEPGESVVGEVRAVRPNCGQYDNTVIELARGLGDVVVMWSNGQIDRAFRVNDIGEGDVVGIKHTEDTATAENEDGEEYEFDIWEVRALGGDD</sequence>
<reference evidence="2 3" key="1">
    <citation type="submission" date="2016-10" db="EMBL/GenBank/DDBJ databases">
        <authorList>
            <person name="de Groot N.N."/>
        </authorList>
    </citation>
    <scope>NUCLEOTIDE SEQUENCE [LARGE SCALE GENOMIC DNA]</scope>
    <source>
        <strain evidence="2 3">CGMCC 1.10457</strain>
    </source>
</reference>
<accession>A0A1I6K3G9</accession>
<proteinExistence type="predicted"/>
<evidence type="ECO:0000313" key="2">
    <source>
        <dbReference type="EMBL" id="SFR85737.1"/>
    </source>
</evidence>
<name>A0A1I6K3G9_9EURY</name>
<gene>
    <name evidence="2" type="ORF">SAMN05216559_0130</name>
</gene>
<dbReference type="OrthoDB" id="255757at2157"/>
<protein>
    <submittedName>
        <fullName evidence="2">Uncharacterized protein</fullName>
    </submittedName>
</protein>